<keyword evidence="5" id="KW-0472">Membrane</keyword>
<evidence type="ECO:0000256" key="5">
    <source>
        <dbReference type="ARBA" id="ARBA00023136"/>
    </source>
</evidence>
<comment type="subcellular location">
    <subcellularLocation>
        <location evidence="1">Cell membrane</location>
    </subcellularLocation>
</comment>
<keyword evidence="7" id="KW-1185">Reference proteome</keyword>
<evidence type="ECO:0000313" key="6">
    <source>
        <dbReference type="EMBL" id="MBP1925739.1"/>
    </source>
</evidence>
<sequence length="70" mass="8274">MNIVDRIVLGQNKYLAIIEISNKYYLISITDNNINIIKDLDEFELKISENTGESIEFNKIFSRFFKNKKL</sequence>
<dbReference type="Proteomes" id="UP001519342">
    <property type="component" value="Unassembled WGS sequence"/>
</dbReference>
<reference evidence="6 7" key="1">
    <citation type="submission" date="2021-03" db="EMBL/GenBank/DDBJ databases">
        <title>Genomic Encyclopedia of Type Strains, Phase IV (KMG-IV): sequencing the most valuable type-strain genomes for metagenomic binning, comparative biology and taxonomic classification.</title>
        <authorList>
            <person name="Goeker M."/>
        </authorList>
    </citation>
    <scope>NUCLEOTIDE SEQUENCE [LARGE SCALE GENOMIC DNA]</scope>
    <source>
        <strain evidence="6 7">DSM 24004</strain>
    </source>
</reference>
<keyword evidence="6" id="KW-0282">Flagellum</keyword>
<protein>
    <submittedName>
        <fullName evidence="6">Flagellar biogenesis protein FliO</fullName>
    </submittedName>
</protein>
<keyword evidence="2" id="KW-1003">Cell membrane</keyword>
<gene>
    <name evidence="6" type="ORF">J2Z76_001600</name>
</gene>
<evidence type="ECO:0000256" key="1">
    <source>
        <dbReference type="ARBA" id="ARBA00004236"/>
    </source>
</evidence>
<proteinExistence type="predicted"/>
<dbReference type="EMBL" id="JAGGKS010000004">
    <property type="protein sequence ID" value="MBP1925739.1"/>
    <property type="molecule type" value="Genomic_DNA"/>
</dbReference>
<accession>A0ABS4GDH8</accession>
<evidence type="ECO:0000256" key="4">
    <source>
        <dbReference type="ARBA" id="ARBA00022989"/>
    </source>
</evidence>
<keyword evidence="6" id="KW-0969">Cilium</keyword>
<organism evidence="6 7">
    <name type="scientific">Sedimentibacter acidaminivorans</name>
    <dbReference type="NCBI Taxonomy" id="913099"/>
    <lineage>
        <taxon>Bacteria</taxon>
        <taxon>Bacillati</taxon>
        <taxon>Bacillota</taxon>
        <taxon>Tissierellia</taxon>
        <taxon>Sedimentibacter</taxon>
    </lineage>
</organism>
<dbReference type="InterPro" id="IPR022781">
    <property type="entry name" value="Flagellar_biosynth_FliO"/>
</dbReference>
<keyword evidence="3" id="KW-0812">Transmembrane</keyword>
<keyword evidence="4" id="KW-1133">Transmembrane helix</keyword>
<name>A0ABS4GDH8_9FIRM</name>
<evidence type="ECO:0000313" key="7">
    <source>
        <dbReference type="Proteomes" id="UP001519342"/>
    </source>
</evidence>
<evidence type="ECO:0000256" key="2">
    <source>
        <dbReference type="ARBA" id="ARBA00022475"/>
    </source>
</evidence>
<keyword evidence="6" id="KW-0966">Cell projection</keyword>
<comment type="caution">
    <text evidence="6">The sequence shown here is derived from an EMBL/GenBank/DDBJ whole genome shotgun (WGS) entry which is preliminary data.</text>
</comment>
<evidence type="ECO:0000256" key="3">
    <source>
        <dbReference type="ARBA" id="ARBA00022692"/>
    </source>
</evidence>
<dbReference type="Pfam" id="PF04347">
    <property type="entry name" value="FliO"/>
    <property type="match status" value="1"/>
</dbReference>